<name>A0A918TGA9_9BACT</name>
<sequence>MDKAGYSFKTIEIESEYEKTHVRVFTAGKNIPIIAEGFVQDSEITTEFFLCFSDSVPTFFHFKKWKSISHPTLSAKKEGELSQFLLKVQNGEFGKLENEVVDSRLWKFFQTVATKIQQEIPLVKNPDSKAK</sequence>
<comment type="caution">
    <text evidence="1">The sequence shown here is derived from an EMBL/GenBank/DDBJ whole genome shotgun (WGS) entry which is preliminary data.</text>
</comment>
<dbReference type="EMBL" id="BMXI01000001">
    <property type="protein sequence ID" value="GHC40159.1"/>
    <property type="molecule type" value="Genomic_DNA"/>
</dbReference>
<organism evidence="1 2">
    <name type="scientific">Roseibacillus persicicus</name>
    <dbReference type="NCBI Taxonomy" id="454148"/>
    <lineage>
        <taxon>Bacteria</taxon>
        <taxon>Pseudomonadati</taxon>
        <taxon>Verrucomicrobiota</taxon>
        <taxon>Verrucomicrobiia</taxon>
        <taxon>Verrucomicrobiales</taxon>
        <taxon>Verrucomicrobiaceae</taxon>
        <taxon>Roseibacillus</taxon>
    </lineage>
</organism>
<protein>
    <submittedName>
        <fullName evidence="1">Uncharacterized protein</fullName>
    </submittedName>
</protein>
<reference evidence="1" key="2">
    <citation type="submission" date="2020-09" db="EMBL/GenBank/DDBJ databases">
        <authorList>
            <person name="Sun Q."/>
            <person name="Kim S."/>
        </authorList>
    </citation>
    <scope>NUCLEOTIDE SEQUENCE</scope>
    <source>
        <strain evidence="1">KCTC 12988</strain>
    </source>
</reference>
<proteinExistence type="predicted"/>
<accession>A0A918TGA9</accession>
<evidence type="ECO:0000313" key="1">
    <source>
        <dbReference type="EMBL" id="GHC40159.1"/>
    </source>
</evidence>
<dbReference type="AlphaFoldDB" id="A0A918TGA9"/>
<gene>
    <name evidence="1" type="ORF">GCM10007100_00620</name>
</gene>
<dbReference type="Proteomes" id="UP000644507">
    <property type="component" value="Unassembled WGS sequence"/>
</dbReference>
<keyword evidence="2" id="KW-1185">Reference proteome</keyword>
<evidence type="ECO:0000313" key="2">
    <source>
        <dbReference type="Proteomes" id="UP000644507"/>
    </source>
</evidence>
<reference evidence="1" key="1">
    <citation type="journal article" date="2014" name="Int. J. Syst. Evol. Microbiol.">
        <title>Complete genome sequence of Corynebacterium casei LMG S-19264T (=DSM 44701T), isolated from a smear-ripened cheese.</title>
        <authorList>
            <consortium name="US DOE Joint Genome Institute (JGI-PGF)"/>
            <person name="Walter F."/>
            <person name="Albersmeier A."/>
            <person name="Kalinowski J."/>
            <person name="Ruckert C."/>
        </authorList>
    </citation>
    <scope>NUCLEOTIDE SEQUENCE</scope>
    <source>
        <strain evidence="1">KCTC 12988</strain>
    </source>
</reference>